<dbReference type="OrthoDB" id="5562925at2"/>
<dbReference type="Proteomes" id="UP000186019">
    <property type="component" value="Unassembled WGS sequence"/>
</dbReference>
<name>A0A1N7GXX7_9RHOB</name>
<dbReference type="InterPro" id="IPR024628">
    <property type="entry name" value="Sulfotransferase_Stf0_dom"/>
</dbReference>
<keyword evidence="2" id="KW-0808">Transferase</keyword>
<dbReference type="SUPFAM" id="SSF52540">
    <property type="entry name" value="P-loop containing nucleoside triphosphate hydrolases"/>
    <property type="match status" value="1"/>
</dbReference>
<dbReference type="PIRSF" id="PIRSF021497">
    <property type="entry name" value="Sulphotransferase_Stf0"/>
    <property type="match status" value="1"/>
</dbReference>
<dbReference type="Gene3D" id="3.40.50.300">
    <property type="entry name" value="P-loop containing nucleotide triphosphate hydrolases"/>
    <property type="match status" value="1"/>
</dbReference>
<dbReference type="GO" id="GO:0016740">
    <property type="term" value="F:transferase activity"/>
    <property type="evidence" value="ECO:0007669"/>
    <property type="project" value="UniProtKB-KW"/>
</dbReference>
<dbReference type="AlphaFoldDB" id="A0A1N7GXX7"/>
<dbReference type="Pfam" id="PF09037">
    <property type="entry name" value="Sulphotransf"/>
    <property type="match status" value="1"/>
</dbReference>
<dbReference type="RefSeq" id="WP_076533945.1">
    <property type="nucleotide sequence ID" value="NZ_FOAC01000003.1"/>
</dbReference>
<dbReference type="InterPro" id="IPR015124">
    <property type="entry name" value="Stf0"/>
</dbReference>
<proteinExistence type="predicted"/>
<gene>
    <name evidence="2" type="ORF">SAMN05421666_2215</name>
</gene>
<evidence type="ECO:0000259" key="1">
    <source>
        <dbReference type="Pfam" id="PF09037"/>
    </source>
</evidence>
<protein>
    <submittedName>
        <fullName evidence="2">LPS sulfotransferase NodH</fullName>
    </submittedName>
</protein>
<keyword evidence="3" id="KW-1185">Reference proteome</keyword>
<organism evidence="2 3">
    <name type="scientific">Roseovarius nanhaiticus</name>
    <dbReference type="NCBI Taxonomy" id="573024"/>
    <lineage>
        <taxon>Bacteria</taxon>
        <taxon>Pseudomonadati</taxon>
        <taxon>Pseudomonadota</taxon>
        <taxon>Alphaproteobacteria</taxon>
        <taxon>Rhodobacterales</taxon>
        <taxon>Roseobacteraceae</taxon>
        <taxon>Roseovarius</taxon>
    </lineage>
</organism>
<evidence type="ECO:0000313" key="3">
    <source>
        <dbReference type="Proteomes" id="UP000186019"/>
    </source>
</evidence>
<feature type="domain" description="Sulphotransferase Stf0" evidence="1">
    <location>
        <begin position="8"/>
        <end position="250"/>
    </location>
</feature>
<reference evidence="2 3" key="1">
    <citation type="submission" date="2017-01" db="EMBL/GenBank/DDBJ databases">
        <authorList>
            <person name="Mah S.A."/>
            <person name="Swanson W.J."/>
            <person name="Moy G.W."/>
            <person name="Vacquier V.D."/>
        </authorList>
    </citation>
    <scope>NUCLEOTIDE SEQUENCE [LARGE SCALE GENOMIC DNA]</scope>
    <source>
        <strain evidence="2 3">DSM 29590</strain>
    </source>
</reference>
<sequence>MPSTPLQSYMICTAPRSGSTLLCRLLAATKIAGNPDSHFHSPSLDDWLDDYGLKRADYADTEDCLRALINSAIARGKGGTDIFGLRLQRPSFDYVMQQLGRLLPGQMRDARRIEQAFGATLYIHLTRSDRLGQAISYVRAEQTGLWHRNADGTELERLAPAQDARYDAAAIRGQMAALTALDAAWERWFEREGIRPLRLTYDALSEQPQRILAEVLAALYLDPGHARSVEPPTAKLADDVSRAWRDRFESES</sequence>
<accession>A0A1N7GXX7</accession>
<dbReference type="EMBL" id="FTNV01000002">
    <property type="protein sequence ID" value="SIS17444.1"/>
    <property type="molecule type" value="Genomic_DNA"/>
</dbReference>
<dbReference type="InterPro" id="IPR027417">
    <property type="entry name" value="P-loop_NTPase"/>
</dbReference>
<evidence type="ECO:0000313" key="2">
    <source>
        <dbReference type="EMBL" id="SIS17444.1"/>
    </source>
</evidence>